<evidence type="ECO:0000313" key="2">
    <source>
        <dbReference type="EMBL" id="MFC6175436.1"/>
    </source>
</evidence>
<dbReference type="EMBL" id="JBHSSF010000005">
    <property type="protein sequence ID" value="MFC6175436.1"/>
    <property type="molecule type" value="Genomic_DNA"/>
</dbReference>
<keyword evidence="3" id="KW-1185">Reference proteome</keyword>
<name>A0ABW1RHE5_9LACO</name>
<comment type="caution">
    <text evidence="2">The sequence shown here is derived from an EMBL/GenBank/DDBJ whole genome shotgun (WGS) entry which is preliminary data.</text>
</comment>
<sequence length="177" mass="20489">MFSINFILGLALYFLGIVLCLIGIFKVIRIKKVFLNTYNKSLYKLEVLSYTLALQKKYPEKLLYMEHLYKVAEVLKVSLYIGIGVTLSLIYMVLEYDDSTGIRLISVFFSIFIIIYMYICKKLIHTKKDMLDFFFIQNNENNKQILNAGLVYADDALNNYGFIYVGILIVIVGLNVI</sequence>
<feature type="transmembrane region" description="Helical" evidence="1">
    <location>
        <begin position="100"/>
        <end position="120"/>
    </location>
</feature>
<keyword evidence="1" id="KW-0812">Transmembrane</keyword>
<evidence type="ECO:0000313" key="3">
    <source>
        <dbReference type="Proteomes" id="UP001596288"/>
    </source>
</evidence>
<feature type="transmembrane region" description="Helical" evidence="1">
    <location>
        <begin position="74"/>
        <end position="94"/>
    </location>
</feature>
<reference evidence="3" key="1">
    <citation type="journal article" date="2019" name="Int. J. Syst. Evol. Microbiol.">
        <title>The Global Catalogue of Microorganisms (GCM) 10K type strain sequencing project: providing services to taxonomists for standard genome sequencing and annotation.</title>
        <authorList>
            <consortium name="The Broad Institute Genomics Platform"/>
            <consortium name="The Broad Institute Genome Sequencing Center for Infectious Disease"/>
            <person name="Wu L."/>
            <person name="Ma J."/>
        </authorList>
    </citation>
    <scope>NUCLEOTIDE SEQUENCE [LARGE SCALE GENOMIC DNA]</scope>
    <source>
        <strain evidence="3">CCM 8927</strain>
    </source>
</reference>
<proteinExistence type="predicted"/>
<keyword evidence="1" id="KW-0472">Membrane</keyword>
<dbReference type="Proteomes" id="UP001596288">
    <property type="component" value="Unassembled WGS sequence"/>
</dbReference>
<organism evidence="2 3">
    <name type="scientific">Companilactobacillus huachuanensis</name>
    <dbReference type="NCBI Taxonomy" id="2559914"/>
    <lineage>
        <taxon>Bacteria</taxon>
        <taxon>Bacillati</taxon>
        <taxon>Bacillota</taxon>
        <taxon>Bacilli</taxon>
        <taxon>Lactobacillales</taxon>
        <taxon>Lactobacillaceae</taxon>
        <taxon>Companilactobacillus</taxon>
    </lineage>
</organism>
<feature type="transmembrane region" description="Helical" evidence="1">
    <location>
        <begin position="6"/>
        <end position="28"/>
    </location>
</feature>
<protein>
    <submittedName>
        <fullName evidence="2">Uncharacterized protein</fullName>
    </submittedName>
</protein>
<dbReference type="RefSeq" id="WP_137612233.1">
    <property type="nucleotide sequence ID" value="NZ_BJDF01000021.1"/>
</dbReference>
<accession>A0ABW1RHE5</accession>
<keyword evidence="1" id="KW-1133">Transmembrane helix</keyword>
<gene>
    <name evidence="2" type="ORF">ACFQAV_01215</name>
</gene>
<evidence type="ECO:0000256" key="1">
    <source>
        <dbReference type="SAM" id="Phobius"/>
    </source>
</evidence>